<dbReference type="InterPro" id="IPR011050">
    <property type="entry name" value="Pectin_lyase_fold/virulence"/>
</dbReference>
<keyword evidence="1" id="KW-0732">Signal</keyword>
<sequence>MHKAWGACIACLAASFLSPAAAAASGDGACMTVPGVPAVPGSARKISDFGARADDAEDDTAQIQAALDSLAPGEWLVFDKPGRYLIGKRLSIRRPNVTVYGAGATIHATNPSDQAIMIQADGVRLYRLTKTAVTTSRQSTPWSAGIAVYLDVGGKRTPVKNVVIQGNTITNAGPDDSPEANGAASAGIILFKAYNFLVAENTVKRSLADGIHITSGSRDGRVLANKVRESGDDMLAVVSYVGGKAAESSGERAAEDWATRQDAGINKNIVLANNDLQGQYWGRGISLLGVDGATVKGNTVAHSPMAAGILVARESSYLTFGVNNALIEGNTLREIQTSEPSYNRGGKWKSLSLTGHGAIELQNMLFKDEAAIAVLRQDLAVRNVLVRNNTIDKARGAGVRVGAATGIAAGERLPVRGSIESVGLDRNTMTAVGSGLAITAEGVQAGSLWCSGNKRDGQAATSNLCQGAAAPSVKGAACEP</sequence>
<dbReference type="InterPro" id="IPR006626">
    <property type="entry name" value="PbH1"/>
</dbReference>
<dbReference type="InterPro" id="IPR024535">
    <property type="entry name" value="RHGA/B-epi-like_pectate_lyase"/>
</dbReference>
<evidence type="ECO:0000259" key="2">
    <source>
        <dbReference type="Pfam" id="PF12708"/>
    </source>
</evidence>
<dbReference type="Gene3D" id="2.160.20.10">
    <property type="entry name" value="Single-stranded right-handed beta-helix, Pectin lyase-like"/>
    <property type="match status" value="1"/>
</dbReference>
<evidence type="ECO:0000313" key="4">
    <source>
        <dbReference type="EMBL" id="RZU00920.1"/>
    </source>
</evidence>
<organism evidence="4 5">
    <name type="scientific">Rivibacter subsaxonicus</name>
    <dbReference type="NCBI Taxonomy" id="457575"/>
    <lineage>
        <taxon>Bacteria</taxon>
        <taxon>Pseudomonadati</taxon>
        <taxon>Pseudomonadota</taxon>
        <taxon>Betaproteobacteria</taxon>
        <taxon>Burkholderiales</taxon>
        <taxon>Rivibacter</taxon>
    </lineage>
</organism>
<dbReference type="Pfam" id="PF12708">
    <property type="entry name" value="Pect-lyase_RHGA_epim"/>
    <property type="match status" value="1"/>
</dbReference>
<dbReference type="SUPFAM" id="SSF51126">
    <property type="entry name" value="Pectin lyase-like"/>
    <property type="match status" value="1"/>
</dbReference>
<evidence type="ECO:0000313" key="5">
    <source>
        <dbReference type="Proteomes" id="UP000293671"/>
    </source>
</evidence>
<evidence type="ECO:0000256" key="1">
    <source>
        <dbReference type="SAM" id="SignalP"/>
    </source>
</evidence>
<dbReference type="SMART" id="SM00710">
    <property type="entry name" value="PbH1"/>
    <property type="match status" value="6"/>
</dbReference>
<protein>
    <submittedName>
        <fullName evidence="4">Parallel beta helix pectate lyase-like protein</fullName>
    </submittedName>
</protein>
<feature type="signal peptide" evidence="1">
    <location>
        <begin position="1"/>
        <end position="23"/>
    </location>
</feature>
<gene>
    <name evidence="4" type="ORF">EV670_1633</name>
</gene>
<proteinExistence type="predicted"/>
<dbReference type="RefSeq" id="WP_165393269.1">
    <property type="nucleotide sequence ID" value="NZ_SHKP01000005.1"/>
</dbReference>
<dbReference type="EMBL" id="SHKP01000005">
    <property type="protein sequence ID" value="RZU00920.1"/>
    <property type="molecule type" value="Genomic_DNA"/>
</dbReference>
<dbReference type="Pfam" id="PF13229">
    <property type="entry name" value="Beta_helix"/>
    <property type="match status" value="1"/>
</dbReference>
<keyword evidence="4" id="KW-0456">Lyase</keyword>
<name>A0A4Q7VW88_9BURK</name>
<keyword evidence="5" id="KW-1185">Reference proteome</keyword>
<evidence type="ECO:0000259" key="3">
    <source>
        <dbReference type="Pfam" id="PF13229"/>
    </source>
</evidence>
<dbReference type="Proteomes" id="UP000293671">
    <property type="component" value="Unassembled WGS sequence"/>
</dbReference>
<dbReference type="GO" id="GO:0016829">
    <property type="term" value="F:lyase activity"/>
    <property type="evidence" value="ECO:0007669"/>
    <property type="project" value="UniProtKB-KW"/>
</dbReference>
<dbReference type="InterPro" id="IPR039448">
    <property type="entry name" value="Beta_helix"/>
</dbReference>
<feature type="domain" description="Rhamnogalacturonase A/B/Epimerase-like pectate lyase" evidence="2">
    <location>
        <begin position="44"/>
        <end position="126"/>
    </location>
</feature>
<reference evidence="4 5" key="1">
    <citation type="submission" date="2019-02" db="EMBL/GenBank/DDBJ databases">
        <title>Genomic Encyclopedia of Type Strains, Phase IV (KMG-IV): sequencing the most valuable type-strain genomes for metagenomic binning, comparative biology and taxonomic classification.</title>
        <authorList>
            <person name="Goeker M."/>
        </authorList>
    </citation>
    <scope>NUCLEOTIDE SEQUENCE [LARGE SCALE GENOMIC DNA]</scope>
    <source>
        <strain evidence="4 5">DSM 19570</strain>
    </source>
</reference>
<comment type="caution">
    <text evidence="4">The sequence shown here is derived from an EMBL/GenBank/DDBJ whole genome shotgun (WGS) entry which is preliminary data.</text>
</comment>
<feature type="domain" description="Right handed beta helix" evidence="3">
    <location>
        <begin position="144"/>
        <end position="323"/>
    </location>
</feature>
<feature type="chain" id="PRO_5020501316" evidence="1">
    <location>
        <begin position="24"/>
        <end position="480"/>
    </location>
</feature>
<dbReference type="InterPro" id="IPR012334">
    <property type="entry name" value="Pectin_lyas_fold"/>
</dbReference>
<accession>A0A4Q7VW88</accession>
<dbReference type="AlphaFoldDB" id="A0A4Q7VW88"/>